<comment type="caution">
    <text evidence="1">The sequence shown here is derived from an EMBL/GenBank/DDBJ whole genome shotgun (WGS) entry which is preliminary data.</text>
</comment>
<sequence length="319" mass="36497">MALPMSRENINGLIHPNPGYGDCISRFRRAKTAYPTIGRRYIEPSYMKRNEDEFILSDLKQRAFEAWSGSQYDGETTYKNHFSNIQNIEQPLKRPTSATRKNNPHPPLVFLECRLHHVPGYHNADTTVGRPAYKVDASTTQAEQEHRHALRSKFVPERDQQALLQYKTSEDENLLGKIKDPIVKQAARAWMKEANNDIKLSTKEALRNSLDASNLQVSNNTKKYASICRFGKFAGAEETAVQERIAGESKRPLAVDLTLKREKDIESMGKCERPKGKHQVTRRGDFLLHPQWPPTFKHHRLNGLSSVDIPYSSNTRPTF</sequence>
<name>A0A7I8VF37_9ANNE</name>
<keyword evidence="2" id="KW-1185">Reference proteome</keyword>
<dbReference type="AlphaFoldDB" id="A0A7I8VF37"/>
<dbReference type="OrthoDB" id="9972253at2759"/>
<reference evidence="1 2" key="1">
    <citation type="submission" date="2020-08" db="EMBL/GenBank/DDBJ databases">
        <authorList>
            <person name="Hejnol A."/>
        </authorList>
    </citation>
    <scope>NUCLEOTIDE SEQUENCE [LARGE SCALE GENOMIC DNA]</scope>
</reference>
<evidence type="ECO:0000313" key="1">
    <source>
        <dbReference type="EMBL" id="CAD5114278.1"/>
    </source>
</evidence>
<dbReference type="Proteomes" id="UP000549394">
    <property type="component" value="Unassembled WGS sequence"/>
</dbReference>
<proteinExistence type="predicted"/>
<gene>
    <name evidence="1" type="ORF">DGYR_LOCUS3137</name>
</gene>
<organism evidence="1 2">
    <name type="scientific">Dimorphilus gyrociliatus</name>
    <dbReference type="NCBI Taxonomy" id="2664684"/>
    <lineage>
        <taxon>Eukaryota</taxon>
        <taxon>Metazoa</taxon>
        <taxon>Spiralia</taxon>
        <taxon>Lophotrochozoa</taxon>
        <taxon>Annelida</taxon>
        <taxon>Polychaeta</taxon>
        <taxon>Polychaeta incertae sedis</taxon>
        <taxon>Dinophilidae</taxon>
        <taxon>Dimorphilus</taxon>
    </lineage>
</organism>
<evidence type="ECO:0000313" key="2">
    <source>
        <dbReference type="Proteomes" id="UP000549394"/>
    </source>
</evidence>
<protein>
    <submittedName>
        <fullName evidence="1">DgyrCDS3421</fullName>
    </submittedName>
</protein>
<accession>A0A7I8VF37</accession>
<dbReference type="EMBL" id="CAJFCJ010000005">
    <property type="protein sequence ID" value="CAD5114278.1"/>
    <property type="molecule type" value="Genomic_DNA"/>
</dbReference>